<dbReference type="Proteomes" id="UP000800082">
    <property type="component" value="Unassembled WGS sequence"/>
</dbReference>
<dbReference type="GeneID" id="54344911"/>
<keyword evidence="2" id="KW-1185">Reference proteome</keyword>
<evidence type="ECO:0000313" key="1">
    <source>
        <dbReference type="EMBL" id="KAF1934289.1"/>
    </source>
</evidence>
<dbReference type="EMBL" id="ML978956">
    <property type="protein sequence ID" value="KAF1934289.1"/>
    <property type="molecule type" value="Genomic_DNA"/>
</dbReference>
<name>A0A6A5S3F1_9PLEO</name>
<protein>
    <submittedName>
        <fullName evidence="1">Uncharacterized protein</fullName>
    </submittedName>
</protein>
<proteinExistence type="predicted"/>
<accession>A0A6A5S3F1</accession>
<dbReference type="AlphaFoldDB" id="A0A6A5S3F1"/>
<gene>
    <name evidence="1" type="ORF">M421DRAFT_117784</name>
</gene>
<reference evidence="1" key="1">
    <citation type="journal article" date="2020" name="Stud. Mycol.">
        <title>101 Dothideomycetes genomes: a test case for predicting lifestyles and emergence of pathogens.</title>
        <authorList>
            <person name="Haridas S."/>
            <person name="Albert R."/>
            <person name="Binder M."/>
            <person name="Bloem J."/>
            <person name="Labutti K."/>
            <person name="Salamov A."/>
            <person name="Andreopoulos B."/>
            <person name="Baker S."/>
            <person name="Barry K."/>
            <person name="Bills G."/>
            <person name="Bluhm B."/>
            <person name="Cannon C."/>
            <person name="Castanera R."/>
            <person name="Culley D."/>
            <person name="Daum C."/>
            <person name="Ezra D."/>
            <person name="Gonzalez J."/>
            <person name="Henrissat B."/>
            <person name="Kuo A."/>
            <person name="Liang C."/>
            <person name="Lipzen A."/>
            <person name="Lutzoni F."/>
            <person name="Magnuson J."/>
            <person name="Mondo S."/>
            <person name="Nolan M."/>
            <person name="Ohm R."/>
            <person name="Pangilinan J."/>
            <person name="Park H.-J."/>
            <person name="Ramirez L."/>
            <person name="Alfaro M."/>
            <person name="Sun H."/>
            <person name="Tritt A."/>
            <person name="Yoshinaga Y."/>
            <person name="Zwiers L.-H."/>
            <person name="Turgeon B."/>
            <person name="Goodwin S."/>
            <person name="Spatafora J."/>
            <person name="Crous P."/>
            <person name="Grigoriev I."/>
        </authorList>
    </citation>
    <scope>NUCLEOTIDE SEQUENCE</scope>
    <source>
        <strain evidence="1">CBS 183.55</strain>
    </source>
</reference>
<dbReference type="RefSeq" id="XP_033454537.1">
    <property type="nucleotide sequence ID" value="XM_033587265.1"/>
</dbReference>
<sequence>MIDEDLHLPYLQVSDHMATEPRLQSADARLTLFPRSEREIIVRDWRGRHKKAWICPPTCGAMRRRYCNRDATRSEAARLRRSGCAYDDWTDVVAGRPRGYAGDCSTNRAVCQ</sequence>
<evidence type="ECO:0000313" key="2">
    <source>
        <dbReference type="Proteomes" id="UP000800082"/>
    </source>
</evidence>
<organism evidence="1 2">
    <name type="scientific">Didymella exigua CBS 183.55</name>
    <dbReference type="NCBI Taxonomy" id="1150837"/>
    <lineage>
        <taxon>Eukaryota</taxon>
        <taxon>Fungi</taxon>
        <taxon>Dikarya</taxon>
        <taxon>Ascomycota</taxon>
        <taxon>Pezizomycotina</taxon>
        <taxon>Dothideomycetes</taxon>
        <taxon>Pleosporomycetidae</taxon>
        <taxon>Pleosporales</taxon>
        <taxon>Pleosporineae</taxon>
        <taxon>Didymellaceae</taxon>
        <taxon>Didymella</taxon>
    </lineage>
</organism>